<dbReference type="Proteomes" id="UP000887565">
    <property type="component" value="Unplaced"/>
</dbReference>
<organism evidence="1 2">
    <name type="scientific">Romanomermis culicivorax</name>
    <name type="common">Nematode worm</name>
    <dbReference type="NCBI Taxonomy" id="13658"/>
    <lineage>
        <taxon>Eukaryota</taxon>
        <taxon>Metazoa</taxon>
        <taxon>Ecdysozoa</taxon>
        <taxon>Nematoda</taxon>
        <taxon>Enoplea</taxon>
        <taxon>Dorylaimia</taxon>
        <taxon>Mermithida</taxon>
        <taxon>Mermithoidea</taxon>
        <taxon>Mermithidae</taxon>
        <taxon>Romanomermis</taxon>
    </lineage>
</organism>
<evidence type="ECO:0000313" key="2">
    <source>
        <dbReference type="WBParaSite" id="nRc.2.0.1.t29335-RA"/>
    </source>
</evidence>
<protein>
    <submittedName>
        <fullName evidence="2">Maturase K</fullName>
    </submittedName>
</protein>
<dbReference type="WBParaSite" id="nRc.2.0.1.t29335-RA">
    <property type="protein sequence ID" value="nRc.2.0.1.t29335-RA"/>
    <property type="gene ID" value="nRc.2.0.1.g29335"/>
</dbReference>
<proteinExistence type="predicted"/>
<reference evidence="2" key="1">
    <citation type="submission" date="2022-11" db="UniProtKB">
        <authorList>
            <consortium name="WormBaseParasite"/>
        </authorList>
    </citation>
    <scope>IDENTIFICATION</scope>
</reference>
<dbReference type="AlphaFoldDB" id="A0A915JSP8"/>
<name>A0A915JSP8_ROMCU</name>
<evidence type="ECO:0000313" key="1">
    <source>
        <dbReference type="Proteomes" id="UP000887565"/>
    </source>
</evidence>
<keyword evidence="1" id="KW-1185">Reference proteome</keyword>
<accession>A0A915JSP8</accession>
<sequence length="183" mass="21689">VEFLNFESHAEFIVFLLTRSPLLKQFVLEALNDNLAFYDIVFEKFRYYDQIEYLSIRSYLSFLEQCFIYNELSKMSALVSTGCCLEMMHCSSSLEGLILYDNQTASPAFFDIIFHQCPNLLENLRNLRLLCIRNEMYDLLLRQGPIKRLCRRKRLLVTASTLPDVEEVLILEWIHLCRQYKSM</sequence>